<proteinExistence type="predicted"/>
<evidence type="ECO:0000313" key="2">
    <source>
        <dbReference type="EMBL" id="RAO67884.1"/>
    </source>
</evidence>
<feature type="compositionally biased region" description="Basic and acidic residues" evidence="1">
    <location>
        <begin position="32"/>
        <end position="57"/>
    </location>
</feature>
<evidence type="ECO:0000256" key="1">
    <source>
        <dbReference type="SAM" id="MobiDB-lite"/>
    </source>
</evidence>
<feature type="compositionally biased region" description="Basic and acidic residues" evidence="1">
    <location>
        <begin position="119"/>
        <end position="134"/>
    </location>
</feature>
<dbReference type="RefSeq" id="XP_040732400.1">
    <property type="nucleotide sequence ID" value="XM_040876202.1"/>
</dbReference>
<reference evidence="2 3" key="1">
    <citation type="journal article" date="2017" name="Biotechnol. Biofuels">
        <title>Differential beta-glucosidase expression as a function of carbon source availability in Talaromyces amestolkiae: a genomic and proteomic approach.</title>
        <authorList>
            <person name="de Eugenio L.I."/>
            <person name="Mendez-Liter J.A."/>
            <person name="Nieto-Dominguez M."/>
            <person name="Alonso L."/>
            <person name="Gil-Munoz J."/>
            <person name="Barriuso J."/>
            <person name="Prieto A."/>
            <person name="Martinez M.J."/>
        </authorList>
    </citation>
    <scope>NUCLEOTIDE SEQUENCE [LARGE SCALE GENOMIC DNA]</scope>
    <source>
        <strain evidence="2 3">CIB</strain>
    </source>
</reference>
<dbReference type="AlphaFoldDB" id="A0A364KWF8"/>
<protein>
    <submittedName>
        <fullName evidence="2">Uncharacterized protein</fullName>
    </submittedName>
</protein>
<evidence type="ECO:0000313" key="3">
    <source>
        <dbReference type="Proteomes" id="UP000249363"/>
    </source>
</evidence>
<accession>A0A364KWF8</accession>
<keyword evidence="3" id="KW-1185">Reference proteome</keyword>
<comment type="caution">
    <text evidence="2">The sequence shown here is derived from an EMBL/GenBank/DDBJ whole genome shotgun (WGS) entry which is preliminary data.</text>
</comment>
<name>A0A364KWF8_TALAM</name>
<feature type="region of interest" description="Disordered" evidence="1">
    <location>
        <begin position="1"/>
        <end position="140"/>
    </location>
</feature>
<gene>
    <name evidence="2" type="ORF">BHQ10_003896</name>
</gene>
<dbReference type="GeneID" id="63793112"/>
<feature type="compositionally biased region" description="Polar residues" evidence="1">
    <location>
        <begin position="92"/>
        <end position="118"/>
    </location>
</feature>
<dbReference type="EMBL" id="MIKG01000006">
    <property type="protein sequence ID" value="RAO67884.1"/>
    <property type="molecule type" value="Genomic_DNA"/>
</dbReference>
<organism evidence="2 3">
    <name type="scientific">Talaromyces amestolkiae</name>
    <dbReference type="NCBI Taxonomy" id="1196081"/>
    <lineage>
        <taxon>Eukaryota</taxon>
        <taxon>Fungi</taxon>
        <taxon>Dikarya</taxon>
        <taxon>Ascomycota</taxon>
        <taxon>Pezizomycotina</taxon>
        <taxon>Eurotiomycetes</taxon>
        <taxon>Eurotiomycetidae</taxon>
        <taxon>Eurotiales</taxon>
        <taxon>Trichocomaceae</taxon>
        <taxon>Talaromyces</taxon>
        <taxon>Talaromyces sect. Talaromyces</taxon>
    </lineage>
</organism>
<sequence>MSAPQRKSLRIMAAQEAATLKRYRRSPSMEPNEEHRSNDSDVPLIEHHRQARERESADSDVLLIKRHRQNEEHESSNSDISPPIPKKRRLCRSNTPAMPAENSSSTKELASRQSNDTKSNYDDDKKIQKEENPEGGHVPA</sequence>
<dbReference type="Proteomes" id="UP000249363">
    <property type="component" value="Unassembled WGS sequence"/>
</dbReference>